<name>A0A7S4RYR8_9STRA</name>
<dbReference type="AlphaFoldDB" id="A0A7S4RYR8"/>
<evidence type="ECO:0000313" key="1">
    <source>
        <dbReference type="EMBL" id="CAE4628770.1"/>
    </source>
</evidence>
<reference evidence="1" key="1">
    <citation type="submission" date="2021-01" db="EMBL/GenBank/DDBJ databases">
        <authorList>
            <person name="Corre E."/>
            <person name="Pelletier E."/>
            <person name="Niang G."/>
            <person name="Scheremetjew M."/>
            <person name="Finn R."/>
            <person name="Kale V."/>
            <person name="Holt S."/>
            <person name="Cochrane G."/>
            <person name="Meng A."/>
            <person name="Brown T."/>
            <person name="Cohen L."/>
        </authorList>
    </citation>
    <scope>NUCLEOTIDE SEQUENCE</scope>
    <source>
        <strain evidence="1">GSO104</strain>
    </source>
</reference>
<gene>
    <name evidence="1" type="ORF">DBRI00130_LOCUS26227</name>
</gene>
<sequence>MHQIILAQRGNDYVNAPFDSRHLETCEAVQLGQDLDGEAAGDYFGYRFGWSVALSSDGNTFAVGGILNDGNGRLLLWGEFSMMEMVLMQAMHVYSIGMEMPGHRGGMTWMEKTAHDW</sequence>
<dbReference type="EMBL" id="HBNS01033528">
    <property type="protein sequence ID" value="CAE4628770.1"/>
    <property type="molecule type" value="Transcribed_RNA"/>
</dbReference>
<proteinExistence type="predicted"/>
<protein>
    <submittedName>
        <fullName evidence="1">Uncharacterized protein</fullName>
    </submittedName>
</protein>
<accession>A0A7S4RYR8</accession>
<organism evidence="1">
    <name type="scientific">Ditylum brightwellii</name>
    <dbReference type="NCBI Taxonomy" id="49249"/>
    <lineage>
        <taxon>Eukaryota</taxon>
        <taxon>Sar</taxon>
        <taxon>Stramenopiles</taxon>
        <taxon>Ochrophyta</taxon>
        <taxon>Bacillariophyta</taxon>
        <taxon>Mediophyceae</taxon>
        <taxon>Lithodesmiophycidae</taxon>
        <taxon>Lithodesmiales</taxon>
        <taxon>Lithodesmiaceae</taxon>
        <taxon>Ditylum</taxon>
    </lineage>
</organism>